<organism evidence="6 7">
    <name type="scientific">Tropicimonas sediminicola</name>
    <dbReference type="NCBI Taxonomy" id="1031541"/>
    <lineage>
        <taxon>Bacteria</taxon>
        <taxon>Pseudomonadati</taxon>
        <taxon>Pseudomonadota</taxon>
        <taxon>Alphaproteobacteria</taxon>
        <taxon>Rhodobacterales</taxon>
        <taxon>Roseobacteraceae</taxon>
        <taxon>Tropicimonas</taxon>
    </lineage>
</organism>
<dbReference type="AlphaFoldDB" id="A0A239EHL7"/>
<dbReference type="GO" id="GO:0046872">
    <property type="term" value="F:metal ion binding"/>
    <property type="evidence" value="ECO:0007669"/>
    <property type="project" value="InterPro"/>
</dbReference>
<dbReference type="GO" id="GO:0005524">
    <property type="term" value="F:ATP binding"/>
    <property type="evidence" value="ECO:0007669"/>
    <property type="project" value="UniProtKB-UniRule"/>
</dbReference>
<evidence type="ECO:0000256" key="2">
    <source>
        <dbReference type="ARBA" id="ARBA00022741"/>
    </source>
</evidence>
<name>A0A239EHL7_9RHOB</name>
<evidence type="ECO:0000256" key="1">
    <source>
        <dbReference type="ARBA" id="ARBA00022598"/>
    </source>
</evidence>
<dbReference type="GO" id="GO:0016874">
    <property type="term" value="F:ligase activity"/>
    <property type="evidence" value="ECO:0007669"/>
    <property type="project" value="UniProtKB-KW"/>
</dbReference>
<proteinExistence type="predicted"/>
<dbReference type="InterPro" id="IPR013815">
    <property type="entry name" value="ATP_grasp_subdomain_1"/>
</dbReference>
<protein>
    <submittedName>
        <fullName evidence="6">Predicted ATP-dependent carboligase, ATP-grasp superfamily</fullName>
    </submittedName>
</protein>
<dbReference type="Pfam" id="PF02655">
    <property type="entry name" value="ATP-grasp_3"/>
    <property type="match status" value="1"/>
</dbReference>
<dbReference type="InterPro" id="IPR011761">
    <property type="entry name" value="ATP-grasp"/>
</dbReference>
<dbReference type="OrthoDB" id="9765608at2"/>
<dbReference type="RefSeq" id="WP_089231847.1">
    <property type="nucleotide sequence ID" value="NZ_FZOY01000002.1"/>
</dbReference>
<dbReference type="PROSITE" id="PS00867">
    <property type="entry name" value="CPSASE_2"/>
    <property type="match status" value="1"/>
</dbReference>
<dbReference type="PANTHER" id="PTHR43055:SF1">
    <property type="entry name" value="FORMATE-DEPENDENT PHOSPHORIBOSYLGLYCINAMIDE FORMYLTRANSFERASE"/>
    <property type="match status" value="1"/>
</dbReference>
<reference evidence="6 7" key="1">
    <citation type="submission" date="2017-06" db="EMBL/GenBank/DDBJ databases">
        <authorList>
            <person name="Kim H.J."/>
            <person name="Triplett B.A."/>
        </authorList>
    </citation>
    <scope>NUCLEOTIDE SEQUENCE [LARGE SCALE GENOMIC DNA]</scope>
    <source>
        <strain evidence="6 7">DSM 29339</strain>
    </source>
</reference>
<dbReference type="Gene3D" id="3.40.50.20">
    <property type="match status" value="1"/>
</dbReference>
<dbReference type="PROSITE" id="PS50975">
    <property type="entry name" value="ATP_GRASP"/>
    <property type="match status" value="1"/>
</dbReference>
<dbReference type="Gene3D" id="3.30.1490.20">
    <property type="entry name" value="ATP-grasp fold, A domain"/>
    <property type="match status" value="1"/>
</dbReference>
<dbReference type="EMBL" id="FZOY01000002">
    <property type="protein sequence ID" value="SNS43523.1"/>
    <property type="molecule type" value="Genomic_DNA"/>
</dbReference>
<dbReference type="SUPFAM" id="SSF56059">
    <property type="entry name" value="Glutathione synthetase ATP-binding domain-like"/>
    <property type="match status" value="1"/>
</dbReference>
<dbReference type="GO" id="GO:0005829">
    <property type="term" value="C:cytosol"/>
    <property type="evidence" value="ECO:0007669"/>
    <property type="project" value="TreeGrafter"/>
</dbReference>
<dbReference type="InterPro" id="IPR005479">
    <property type="entry name" value="CPAse_ATP-bd"/>
</dbReference>
<accession>A0A239EHL7</accession>
<dbReference type="InterPro" id="IPR003806">
    <property type="entry name" value="ATP-grasp_PylC-type"/>
</dbReference>
<keyword evidence="1 6" id="KW-0436">Ligase</keyword>
<evidence type="ECO:0000256" key="3">
    <source>
        <dbReference type="ARBA" id="ARBA00022840"/>
    </source>
</evidence>
<evidence type="ECO:0000259" key="5">
    <source>
        <dbReference type="PROSITE" id="PS50975"/>
    </source>
</evidence>
<keyword evidence="7" id="KW-1185">Reference proteome</keyword>
<dbReference type="Gene3D" id="3.30.470.20">
    <property type="entry name" value="ATP-grasp fold, B domain"/>
    <property type="match status" value="1"/>
</dbReference>
<keyword evidence="3 4" id="KW-0067">ATP-binding</keyword>
<dbReference type="Proteomes" id="UP000198426">
    <property type="component" value="Unassembled WGS sequence"/>
</dbReference>
<gene>
    <name evidence="6" type="ORF">SAMN05421757_102131</name>
</gene>
<dbReference type="PANTHER" id="PTHR43055">
    <property type="entry name" value="FORMATE-DEPENDENT PHOSPHORIBOSYLGLYCINAMIDE FORMYLTRANSFERASE"/>
    <property type="match status" value="1"/>
</dbReference>
<feature type="domain" description="ATP-grasp" evidence="5">
    <location>
        <begin position="139"/>
        <end position="326"/>
    </location>
</feature>
<keyword evidence="2 4" id="KW-0547">Nucleotide-binding</keyword>
<evidence type="ECO:0000313" key="7">
    <source>
        <dbReference type="Proteomes" id="UP000198426"/>
    </source>
</evidence>
<evidence type="ECO:0000313" key="6">
    <source>
        <dbReference type="EMBL" id="SNS43523.1"/>
    </source>
</evidence>
<sequence length="443" mass="50239">MRLMVTNCRVAQAYATLRALRPHAEYVVATTSGKRPLGVWPTCHAAYSRLVDRRYDVPDPEDDWFHGRIGPENTPREEAFIQRIEEICKKERIDTVFPTNDAWVYVFSKNRERLAEIGVTVPVPDYEVVKRPLDKYDTVQAAAESGFPHPRTYLATDDAAVQAAIADLPPPWVVKLRFTNGGRGMSFHWDSGELLKRVQELREVHGAPIVQEFIPGSETLSFYTVVDKQGHVLSCLTPVNARERLSRPSHAGRSAFRTAPRHPYADQAAALAKHIGWWGSLTIQAKVDERDGVPKILEINPRLGVHLWLRTEIGINEPLIALRIARGEPVEPVPQVPAGIRLLKPIEDTIAFGCDSFDYGVYKIRRLGRSTAENPLPQDSYRQIWDDYRGPYRETGERRYSPYYQYFGKDPLPSLIWTSKILSAHGSLSFKRLVRPGSVKRPV</sequence>
<evidence type="ECO:0000256" key="4">
    <source>
        <dbReference type="PROSITE-ProRule" id="PRU00409"/>
    </source>
</evidence>